<dbReference type="OrthoDB" id="1523900at2"/>
<dbReference type="InterPro" id="IPR036108">
    <property type="entry name" value="4pyrrol_syn_uPrphyn_synt_sf"/>
</dbReference>
<keyword evidence="12" id="KW-1185">Reference proteome</keyword>
<comment type="similarity">
    <text evidence="2 9">Belongs to the uroporphyrinogen-III synthase family.</text>
</comment>
<dbReference type="GO" id="GO:0006782">
    <property type="term" value="P:protoporphyrinogen IX biosynthetic process"/>
    <property type="evidence" value="ECO:0007669"/>
    <property type="project" value="UniProtKB-UniRule"/>
</dbReference>
<dbReference type="GO" id="GO:0004852">
    <property type="term" value="F:uroporphyrinogen-III synthase activity"/>
    <property type="evidence" value="ECO:0007669"/>
    <property type="project" value="UniProtKB-UniRule"/>
</dbReference>
<comment type="pathway">
    <text evidence="1 9">Porphyrin-containing compound metabolism; protoporphyrin-IX biosynthesis; coproporphyrinogen-III from 5-aminolevulinate: step 3/4.</text>
</comment>
<comment type="caution">
    <text evidence="11">The sequence shown here is derived from an EMBL/GenBank/DDBJ whole genome shotgun (WGS) entry which is preliminary data.</text>
</comment>
<evidence type="ECO:0000256" key="8">
    <source>
        <dbReference type="ARBA" id="ARBA00048617"/>
    </source>
</evidence>
<protein>
    <recommendedName>
        <fullName evidence="7 9">Uroporphyrinogen-III synthase</fullName>
        <ecNumber evidence="3 9">4.2.1.75</ecNumber>
    </recommendedName>
</protein>
<keyword evidence="4 9" id="KW-0456">Lyase</keyword>
<evidence type="ECO:0000256" key="7">
    <source>
        <dbReference type="ARBA" id="ARBA00040167"/>
    </source>
</evidence>
<gene>
    <name evidence="11" type="ORF">LX69_01158</name>
</gene>
<dbReference type="SUPFAM" id="SSF69618">
    <property type="entry name" value="HemD-like"/>
    <property type="match status" value="1"/>
</dbReference>
<organism evidence="11 12">
    <name type="scientific">Breznakibacter xylanolyticus</name>
    <dbReference type="NCBI Taxonomy" id="990"/>
    <lineage>
        <taxon>Bacteria</taxon>
        <taxon>Pseudomonadati</taxon>
        <taxon>Bacteroidota</taxon>
        <taxon>Bacteroidia</taxon>
        <taxon>Marinilabiliales</taxon>
        <taxon>Marinilabiliaceae</taxon>
        <taxon>Breznakibacter</taxon>
    </lineage>
</organism>
<dbReference type="InterPro" id="IPR003754">
    <property type="entry name" value="4pyrrol_synth_uPrphyn_synth"/>
</dbReference>
<evidence type="ECO:0000313" key="12">
    <source>
        <dbReference type="Proteomes" id="UP000249239"/>
    </source>
</evidence>
<name>A0A2W7NCM0_9BACT</name>
<keyword evidence="5 9" id="KW-0627">Porphyrin biosynthesis</keyword>
<evidence type="ECO:0000256" key="6">
    <source>
        <dbReference type="ARBA" id="ARBA00037589"/>
    </source>
</evidence>
<dbReference type="PANTHER" id="PTHR38042">
    <property type="entry name" value="UROPORPHYRINOGEN-III SYNTHASE, CHLOROPLASTIC"/>
    <property type="match status" value="1"/>
</dbReference>
<dbReference type="Gene3D" id="3.40.50.10090">
    <property type="match status" value="2"/>
</dbReference>
<comment type="function">
    <text evidence="6 9">Catalyzes cyclization of the linear tetrapyrrole, hydroxymethylbilane, to the macrocyclic uroporphyrinogen III.</text>
</comment>
<evidence type="ECO:0000256" key="2">
    <source>
        <dbReference type="ARBA" id="ARBA00008133"/>
    </source>
</evidence>
<dbReference type="EC" id="4.2.1.75" evidence="3 9"/>
<dbReference type="EMBL" id="QKZK01000007">
    <property type="protein sequence ID" value="PZX18121.1"/>
    <property type="molecule type" value="Genomic_DNA"/>
</dbReference>
<dbReference type="GO" id="GO:0006780">
    <property type="term" value="P:uroporphyrinogen III biosynthetic process"/>
    <property type="evidence" value="ECO:0007669"/>
    <property type="project" value="UniProtKB-UniRule"/>
</dbReference>
<comment type="catalytic activity">
    <reaction evidence="8 9">
        <text>hydroxymethylbilane = uroporphyrinogen III + H2O</text>
        <dbReference type="Rhea" id="RHEA:18965"/>
        <dbReference type="ChEBI" id="CHEBI:15377"/>
        <dbReference type="ChEBI" id="CHEBI:57308"/>
        <dbReference type="ChEBI" id="CHEBI:57845"/>
        <dbReference type="EC" id="4.2.1.75"/>
    </reaction>
</comment>
<evidence type="ECO:0000313" key="11">
    <source>
        <dbReference type="EMBL" id="PZX18121.1"/>
    </source>
</evidence>
<dbReference type="Proteomes" id="UP000249239">
    <property type="component" value="Unassembled WGS sequence"/>
</dbReference>
<evidence type="ECO:0000256" key="1">
    <source>
        <dbReference type="ARBA" id="ARBA00004772"/>
    </source>
</evidence>
<dbReference type="PANTHER" id="PTHR38042:SF1">
    <property type="entry name" value="UROPORPHYRINOGEN-III SYNTHASE, CHLOROPLASTIC"/>
    <property type="match status" value="1"/>
</dbReference>
<proteinExistence type="inferred from homology"/>
<dbReference type="RefSeq" id="WP_111444862.1">
    <property type="nucleotide sequence ID" value="NZ_QKZK01000007.1"/>
</dbReference>
<evidence type="ECO:0000256" key="9">
    <source>
        <dbReference type="RuleBase" id="RU366031"/>
    </source>
</evidence>
<accession>A0A2W7NCM0</accession>
<feature type="domain" description="Tetrapyrrole biosynthesis uroporphyrinogen III synthase" evidence="10">
    <location>
        <begin position="21"/>
        <end position="234"/>
    </location>
</feature>
<dbReference type="AlphaFoldDB" id="A0A2W7NCM0"/>
<evidence type="ECO:0000256" key="4">
    <source>
        <dbReference type="ARBA" id="ARBA00023239"/>
    </source>
</evidence>
<dbReference type="UniPathway" id="UPA00251">
    <property type="reaction ID" value="UER00320"/>
</dbReference>
<dbReference type="InterPro" id="IPR039793">
    <property type="entry name" value="UROS/Hem4"/>
</dbReference>
<evidence type="ECO:0000256" key="5">
    <source>
        <dbReference type="ARBA" id="ARBA00023244"/>
    </source>
</evidence>
<reference evidence="11 12" key="1">
    <citation type="submission" date="2018-06" db="EMBL/GenBank/DDBJ databases">
        <title>Genomic Encyclopedia of Archaeal and Bacterial Type Strains, Phase II (KMG-II): from individual species to whole genera.</title>
        <authorList>
            <person name="Goeker M."/>
        </authorList>
    </citation>
    <scope>NUCLEOTIDE SEQUENCE [LARGE SCALE GENOMIC DNA]</scope>
    <source>
        <strain evidence="11 12">DSM 6779</strain>
    </source>
</reference>
<dbReference type="Pfam" id="PF02602">
    <property type="entry name" value="HEM4"/>
    <property type="match status" value="1"/>
</dbReference>
<dbReference type="CDD" id="cd06578">
    <property type="entry name" value="HemD"/>
    <property type="match status" value="1"/>
</dbReference>
<sequence length="252" mass="27494">MKIQPFKTVILTHPSDSGSILKEGLFKLGLNVIEDPMIDTIPMQLSSADFKLIDDAEVLILTSKRGAAELIGQCGADRLQGRFIICIGTKTAQELLNAGVRANWLPQGQTANQMCDELLRNKLVHGKKVTAVVGQLAEPTLHQALHQICEFSRVDIYQTIDVKSSNPFTIQALEQTNPPLVCFTSASAVRSFAQNYEGLFSASLPSVSIGPVTTVALNQLGFKPLVTTNPSTYEELLKQITVLSSKKMLNVR</sequence>
<evidence type="ECO:0000259" key="10">
    <source>
        <dbReference type="Pfam" id="PF02602"/>
    </source>
</evidence>
<evidence type="ECO:0000256" key="3">
    <source>
        <dbReference type="ARBA" id="ARBA00013109"/>
    </source>
</evidence>